<proteinExistence type="predicted"/>
<feature type="transmembrane region" description="Helical" evidence="2">
    <location>
        <begin position="434"/>
        <end position="459"/>
    </location>
</feature>
<dbReference type="PANTHER" id="PTHR43298">
    <property type="entry name" value="MULTIDRUG RESISTANCE PROTEIN NORM-RELATED"/>
    <property type="match status" value="1"/>
</dbReference>
<feature type="transmembrane region" description="Helical" evidence="2">
    <location>
        <begin position="370"/>
        <end position="393"/>
    </location>
</feature>
<gene>
    <name evidence="3" type="ORF">DFR51_0836</name>
</gene>
<evidence type="ECO:0000256" key="1">
    <source>
        <dbReference type="ARBA" id="ARBA00022448"/>
    </source>
</evidence>
<feature type="transmembrane region" description="Helical" evidence="2">
    <location>
        <begin position="292"/>
        <end position="325"/>
    </location>
</feature>
<dbReference type="InterPro" id="IPR002528">
    <property type="entry name" value="MATE_fam"/>
</dbReference>
<feature type="transmembrane region" description="Helical" evidence="2">
    <location>
        <begin position="337"/>
        <end position="358"/>
    </location>
</feature>
<comment type="caution">
    <text evidence="3">The sequence shown here is derived from an EMBL/GenBank/DDBJ whole genome shotgun (WGS) entry which is preliminary data.</text>
</comment>
<dbReference type="EMBL" id="RBWX01000007">
    <property type="protein sequence ID" value="RKS91277.1"/>
    <property type="molecule type" value="Genomic_DNA"/>
</dbReference>
<feature type="transmembrane region" description="Helical" evidence="2">
    <location>
        <begin position="33"/>
        <end position="52"/>
    </location>
</feature>
<name>A0ABX9T1T9_SPHMI</name>
<dbReference type="PANTHER" id="PTHR43298:SF2">
    <property type="entry name" value="FMN_FAD EXPORTER YEEO-RELATED"/>
    <property type="match status" value="1"/>
</dbReference>
<sequence length="476" mass="48864">MSSVSRIRAGCFENGSMIMLNTPAAARGSLSELLALASPVILSRLGIMMMGLTDAIVVGHHSSIELGYHALGWAPTMIALTTGVGLLTGVQVLTAQRIGEGRPEDAGAVLRRGLLFAAAVGVLFGTALWFGAAPAMHAIGLEPALAEGAARVSRTFALSTPAYLLSIALTFWLEALGRPGPAAALMWGANIVNLAANLWLVPGTSPIPVEGAVASATATFIARTALVAGLAAYLLLWADARRKYGLFASSPGAPGWKPLIWIGGASAASLFVETSAFAGMNAIAGLLGGLQAAAWAVVFNVSAIVFMVPLGFATAIAVLVGRGFGERSPVAVRRSGMLGFAAAGSALVVIASVVALLPETIVSAYTTDPALVVLAVPAMALSALFFVADGLQVVAANALRARDDVWLPTLTHTISYAGVMLPLGYVLALPLGMGLIGLVWSVVIASVISAGFLLARFWWLSRRSFGPKAEALQSLA</sequence>
<reference evidence="3 4" key="1">
    <citation type="submission" date="2018-10" db="EMBL/GenBank/DDBJ databases">
        <title>Genomic Encyclopedia of Type Strains, Phase IV (KMG-IV): sequencing the most valuable type-strain genomes for metagenomic binning, comparative biology and taxonomic classification.</title>
        <authorList>
            <person name="Goeker M."/>
        </authorList>
    </citation>
    <scope>NUCLEOTIDE SEQUENCE [LARGE SCALE GENOMIC DNA]</scope>
    <source>
        <strain evidence="3 4">DSM 19791</strain>
    </source>
</reference>
<accession>A0ABX9T1T9</accession>
<organism evidence="3 4">
    <name type="scientific">Sphingosinicella microcystinivorans</name>
    <dbReference type="NCBI Taxonomy" id="335406"/>
    <lineage>
        <taxon>Bacteria</taxon>
        <taxon>Pseudomonadati</taxon>
        <taxon>Pseudomonadota</taxon>
        <taxon>Alphaproteobacteria</taxon>
        <taxon>Sphingomonadales</taxon>
        <taxon>Sphingosinicellaceae</taxon>
        <taxon>Sphingosinicella</taxon>
    </lineage>
</organism>
<dbReference type="CDD" id="cd13131">
    <property type="entry name" value="MATE_NorM_like"/>
    <property type="match status" value="1"/>
</dbReference>
<evidence type="ECO:0000313" key="4">
    <source>
        <dbReference type="Proteomes" id="UP000276029"/>
    </source>
</evidence>
<keyword evidence="2" id="KW-0812">Transmembrane</keyword>
<feature type="transmembrane region" description="Helical" evidence="2">
    <location>
        <begin position="72"/>
        <end position="93"/>
    </location>
</feature>
<dbReference type="Proteomes" id="UP000276029">
    <property type="component" value="Unassembled WGS sequence"/>
</dbReference>
<evidence type="ECO:0000256" key="2">
    <source>
        <dbReference type="SAM" id="Phobius"/>
    </source>
</evidence>
<keyword evidence="2" id="KW-0472">Membrane</keyword>
<keyword evidence="1" id="KW-0813">Transport</keyword>
<feature type="transmembrane region" description="Helical" evidence="2">
    <location>
        <begin position="114"/>
        <end position="136"/>
    </location>
</feature>
<evidence type="ECO:0000313" key="3">
    <source>
        <dbReference type="EMBL" id="RKS91277.1"/>
    </source>
</evidence>
<dbReference type="NCBIfam" id="TIGR00797">
    <property type="entry name" value="matE"/>
    <property type="match status" value="1"/>
</dbReference>
<dbReference type="InterPro" id="IPR050222">
    <property type="entry name" value="MATE_MdtK"/>
</dbReference>
<feature type="transmembrane region" description="Helical" evidence="2">
    <location>
        <begin position="220"/>
        <end position="238"/>
    </location>
</feature>
<feature type="transmembrane region" description="Helical" evidence="2">
    <location>
        <begin position="182"/>
        <end position="200"/>
    </location>
</feature>
<keyword evidence="4" id="KW-1185">Reference proteome</keyword>
<protein>
    <submittedName>
        <fullName evidence="3">MATE family multidrug resistance protein</fullName>
    </submittedName>
</protein>
<feature type="transmembrane region" description="Helical" evidence="2">
    <location>
        <begin position="156"/>
        <end position="175"/>
    </location>
</feature>
<feature type="transmembrane region" description="Helical" evidence="2">
    <location>
        <begin position="405"/>
        <end position="428"/>
    </location>
</feature>
<keyword evidence="2" id="KW-1133">Transmembrane helix</keyword>
<dbReference type="Pfam" id="PF01554">
    <property type="entry name" value="MatE"/>
    <property type="match status" value="2"/>
</dbReference>